<name>A0A654AFV2_BACMY</name>
<evidence type="ECO:0000313" key="2">
    <source>
        <dbReference type="Proteomes" id="UP000437562"/>
    </source>
</evidence>
<organism evidence="1 2">
    <name type="scientific">Bacillus mycoides</name>
    <dbReference type="NCBI Taxonomy" id="1405"/>
    <lineage>
        <taxon>Bacteria</taxon>
        <taxon>Bacillati</taxon>
        <taxon>Bacillota</taxon>
        <taxon>Bacilli</taxon>
        <taxon>Bacillales</taxon>
        <taxon>Bacillaceae</taxon>
        <taxon>Bacillus</taxon>
        <taxon>Bacillus cereus group</taxon>
    </lineage>
</organism>
<dbReference type="Proteomes" id="UP000437562">
    <property type="component" value="Unassembled WGS sequence"/>
</dbReference>
<protein>
    <submittedName>
        <fullName evidence="1">Uncharacterized protein</fullName>
    </submittedName>
</protein>
<reference evidence="1 2" key="1">
    <citation type="submission" date="2019-10" db="EMBL/GenBank/DDBJ databases">
        <authorList>
            <person name="Karimi E."/>
        </authorList>
    </citation>
    <scope>NUCLEOTIDE SEQUENCE [LARGE SCALE GENOMIC DNA]</scope>
    <source>
        <strain evidence="1">Bacillus sp. 71</strain>
    </source>
</reference>
<accession>A0A654AFV2</accession>
<proteinExistence type="predicted"/>
<gene>
    <name evidence="1" type="ORF">BACI71_40641</name>
</gene>
<dbReference type="AlphaFoldDB" id="A0A654AFV2"/>
<sequence>MIAAGASAIFTKIAEVDKANTPKNKMKYERIGDFKVCPSDWLFIIMNCI</sequence>
<dbReference type="EMBL" id="CABWMC010000029">
    <property type="protein sequence ID" value="VXC66455.1"/>
    <property type="molecule type" value="Genomic_DNA"/>
</dbReference>
<evidence type="ECO:0000313" key="1">
    <source>
        <dbReference type="EMBL" id="VXC66455.1"/>
    </source>
</evidence>